<feature type="transmembrane region" description="Helical" evidence="1">
    <location>
        <begin position="64"/>
        <end position="84"/>
    </location>
</feature>
<keyword evidence="1" id="KW-0472">Membrane</keyword>
<keyword evidence="5" id="KW-1185">Reference proteome</keyword>
<reference evidence="4 5" key="1">
    <citation type="journal article" date="2005" name="Int. J. Syst. Evol. Microbiol.">
        <title>Bacillus litoralis sp. nov., isolated from a tidal flat of the Yellow Sea in Korea.</title>
        <authorList>
            <person name="Yoon J.H."/>
            <person name="Oh T.K."/>
        </authorList>
    </citation>
    <scope>NUCLEOTIDE SEQUENCE [LARGE SCALE GENOMIC DNA]</scope>
    <source>
        <strain evidence="4 5">SW-211</strain>
    </source>
</reference>
<dbReference type="InterPro" id="IPR052955">
    <property type="entry name" value="UPF0703_membrane_permease"/>
</dbReference>
<feature type="transmembrane region" description="Helical" evidence="1">
    <location>
        <begin position="112"/>
        <end position="133"/>
    </location>
</feature>
<evidence type="ECO:0000313" key="4">
    <source>
        <dbReference type="EMBL" id="TXC90319.1"/>
    </source>
</evidence>
<dbReference type="Pfam" id="PF09323">
    <property type="entry name" value="DUF1980"/>
    <property type="match status" value="1"/>
</dbReference>
<dbReference type="PANTHER" id="PTHR40047">
    <property type="entry name" value="UPF0703 PROTEIN YCGQ"/>
    <property type="match status" value="1"/>
</dbReference>
<dbReference type="EMBL" id="VOQF01000007">
    <property type="protein sequence ID" value="TXC90319.1"/>
    <property type="molecule type" value="Genomic_DNA"/>
</dbReference>
<evidence type="ECO:0000259" key="3">
    <source>
        <dbReference type="Pfam" id="PF21537"/>
    </source>
</evidence>
<evidence type="ECO:0000259" key="2">
    <source>
        <dbReference type="Pfam" id="PF09323"/>
    </source>
</evidence>
<sequence>MWYMEALLFFNNSYCDRRLDKMENQNSHYRFHIYIRGIILIGFTLLMTKLVVTGDMLHFIAPKMMPFIYFAIVVFLLLGIIQIWRSGSKKREELYCDCGVDHTSGGSPLKSIAVYSLFVIPIITGFLFPEVVLDSSVVAKRGFKSLAVNEEKINKNEDETSEADEYLQDPEAYMEELEESVGDKVAQSSNVPDVPLEHPEGFEIQEQPEEFYAQLKAEMLKADTIVFTEENYIAMTTILDEDPDAFSGKTVELTGFIFREEDFEEDQFVIARFGLSCCVADASVFGTLATLPDAKQYGDDQWVKLKGTLSTVAYQDWMLPSISVSSIEAVEQPKTPYVYESY</sequence>
<organism evidence="4 5">
    <name type="scientific">Metabacillus litoralis</name>
    <dbReference type="NCBI Taxonomy" id="152268"/>
    <lineage>
        <taxon>Bacteria</taxon>
        <taxon>Bacillati</taxon>
        <taxon>Bacillota</taxon>
        <taxon>Bacilli</taxon>
        <taxon>Bacillales</taxon>
        <taxon>Bacillaceae</taxon>
        <taxon>Metabacillus</taxon>
    </lineage>
</organism>
<feature type="domain" description="DUF1980" evidence="2">
    <location>
        <begin position="35"/>
        <end position="143"/>
    </location>
</feature>
<dbReference type="InterPro" id="IPR048493">
    <property type="entry name" value="DUF1980_N"/>
</dbReference>
<name>A0A5C6W0B0_9BACI</name>
<keyword evidence="1" id="KW-0812">Transmembrane</keyword>
<keyword evidence="1" id="KW-1133">Transmembrane helix</keyword>
<feature type="domain" description="DUF1980" evidence="3">
    <location>
        <begin position="207"/>
        <end position="340"/>
    </location>
</feature>
<dbReference type="InterPro" id="IPR048447">
    <property type="entry name" value="DUF1980_C"/>
</dbReference>
<dbReference type="Proteomes" id="UP000321363">
    <property type="component" value="Unassembled WGS sequence"/>
</dbReference>
<protein>
    <submittedName>
        <fullName evidence="4">TIGR03943 family protein</fullName>
    </submittedName>
</protein>
<dbReference type="InterPro" id="IPR015402">
    <property type="entry name" value="DUF1980"/>
</dbReference>
<feature type="transmembrane region" description="Helical" evidence="1">
    <location>
        <begin position="33"/>
        <end position="52"/>
    </location>
</feature>
<gene>
    <name evidence="4" type="ORF">FS935_14800</name>
</gene>
<dbReference type="Pfam" id="PF21537">
    <property type="entry name" value="DUF1980_C"/>
    <property type="match status" value="1"/>
</dbReference>
<dbReference type="NCBIfam" id="TIGR03943">
    <property type="entry name" value="TIGR03943 family putative permease subunit"/>
    <property type="match status" value="1"/>
</dbReference>
<accession>A0A5C6W0B0</accession>
<dbReference type="AlphaFoldDB" id="A0A5C6W0B0"/>
<proteinExistence type="predicted"/>
<dbReference type="PANTHER" id="PTHR40047:SF1">
    <property type="entry name" value="UPF0703 PROTEIN YCGQ"/>
    <property type="match status" value="1"/>
</dbReference>
<comment type="caution">
    <text evidence="4">The sequence shown here is derived from an EMBL/GenBank/DDBJ whole genome shotgun (WGS) entry which is preliminary data.</text>
</comment>
<evidence type="ECO:0000313" key="5">
    <source>
        <dbReference type="Proteomes" id="UP000321363"/>
    </source>
</evidence>
<evidence type="ECO:0000256" key="1">
    <source>
        <dbReference type="SAM" id="Phobius"/>
    </source>
</evidence>